<sequence>MSYFFVNDQKQGYEMFREAMCGLAYGEAESTGVLAINAEMAAGMDAHLSYEDASLAPMNENPFPFMMEKLPLDFYQMNSETSLASSPSSVELDAIIQEEFGDVAAALNSAVLDYLPLRSVDYSMMCTMPSCYSMEEADQTLPNLDTANFGSPNVLGVQEESMLSLTWAAILSVGGSCPLAQISPWHHPHPRSKEAIPRWRMQ</sequence>
<gene>
    <name evidence="1" type="ORF">K493DRAFT_360436</name>
</gene>
<evidence type="ECO:0000313" key="1">
    <source>
        <dbReference type="EMBL" id="ORX85287.1"/>
    </source>
</evidence>
<proteinExistence type="predicted"/>
<organism evidence="1 2">
    <name type="scientific">Basidiobolus meristosporus CBS 931.73</name>
    <dbReference type="NCBI Taxonomy" id="1314790"/>
    <lineage>
        <taxon>Eukaryota</taxon>
        <taxon>Fungi</taxon>
        <taxon>Fungi incertae sedis</taxon>
        <taxon>Zoopagomycota</taxon>
        <taxon>Entomophthoromycotina</taxon>
        <taxon>Basidiobolomycetes</taxon>
        <taxon>Basidiobolales</taxon>
        <taxon>Basidiobolaceae</taxon>
        <taxon>Basidiobolus</taxon>
    </lineage>
</organism>
<reference evidence="1 2" key="1">
    <citation type="submission" date="2016-07" db="EMBL/GenBank/DDBJ databases">
        <title>Pervasive Adenine N6-methylation of Active Genes in Fungi.</title>
        <authorList>
            <consortium name="DOE Joint Genome Institute"/>
            <person name="Mondo S.J."/>
            <person name="Dannebaum R.O."/>
            <person name="Kuo R.C."/>
            <person name="Labutti K."/>
            <person name="Haridas S."/>
            <person name="Kuo A."/>
            <person name="Salamov A."/>
            <person name="Ahrendt S.R."/>
            <person name="Lipzen A."/>
            <person name="Sullivan W."/>
            <person name="Andreopoulos W.B."/>
            <person name="Clum A."/>
            <person name="Lindquist E."/>
            <person name="Daum C."/>
            <person name="Ramamoorthy G.K."/>
            <person name="Gryganskyi A."/>
            <person name="Culley D."/>
            <person name="Magnuson J.K."/>
            <person name="James T.Y."/>
            <person name="O'Malley M.A."/>
            <person name="Stajich J.E."/>
            <person name="Spatafora J.W."/>
            <person name="Visel A."/>
            <person name="Grigoriev I.V."/>
        </authorList>
    </citation>
    <scope>NUCLEOTIDE SEQUENCE [LARGE SCALE GENOMIC DNA]</scope>
    <source>
        <strain evidence="1 2">CBS 931.73</strain>
    </source>
</reference>
<dbReference type="Proteomes" id="UP000193498">
    <property type="component" value="Unassembled WGS sequence"/>
</dbReference>
<name>A0A1Y1XHR1_9FUNG</name>
<comment type="caution">
    <text evidence="1">The sequence shown here is derived from an EMBL/GenBank/DDBJ whole genome shotgun (WGS) entry which is preliminary data.</text>
</comment>
<dbReference type="AlphaFoldDB" id="A0A1Y1XHR1"/>
<evidence type="ECO:0000313" key="2">
    <source>
        <dbReference type="Proteomes" id="UP000193498"/>
    </source>
</evidence>
<protein>
    <submittedName>
        <fullName evidence="1">Uncharacterized protein</fullName>
    </submittedName>
</protein>
<accession>A0A1Y1XHR1</accession>
<keyword evidence="2" id="KW-1185">Reference proteome</keyword>
<dbReference type="InParanoid" id="A0A1Y1XHR1"/>
<dbReference type="EMBL" id="MCFE01000592">
    <property type="protein sequence ID" value="ORX85287.1"/>
    <property type="molecule type" value="Genomic_DNA"/>
</dbReference>